<feature type="region of interest" description="Disordered" evidence="1">
    <location>
        <begin position="437"/>
        <end position="475"/>
    </location>
</feature>
<gene>
    <name evidence="2" type="ORF">HGRIS_000468</name>
</gene>
<evidence type="ECO:0000313" key="3">
    <source>
        <dbReference type="Proteomes" id="UP001556367"/>
    </source>
</evidence>
<dbReference type="EMBL" id="JASNQZ010000004">
    <property type="protein sequence ID" value="KAL0958323.1"/>
    <property type="molecule type" value="Genomic_DNA"/>
</dbReference>
<feature type="compositionally biased region" description="Basic residues" evidence="1">
    <location>
        <begin position="58"/>
        <end position="72"/>
    </location>
</feature>
<dbReference type="Proteomes" id="UP001556367">
    <property type="component" value="Unassembled WGS sequence"/>
</dbReference>
<feature type="compositionally biased region" description="Polar residues" evidence="1">
    <location>
        <begin position="329"/>
        <end position="349"/>
    </location>
</feature>
<protein>
    <submittedName>
        <fullName evidence="2">Uncharacterized protein</fullName>
    </submittedName>
</protein>
<feature type="region of interest" description="Disordered" evidence="1">
    <location>
        <begin position="604"/>
        <end position="702"/>
    </location>
</feature>
<feature type="compositionally biased region" description="Low complexity" evidence="1">
    <location>
        <begin position="617"/>
        <end position="626"/>
    </location>
</feature>
<feature type="compositionally biased region" description="Polar residues" evidence="1">
    <location>
        <begin position="627"/>
        <end position="641"/>
    </location>
</feature>
<comment type="caution">
    <text evidence="2">The sequence shown here is derived from an EMBL/GenBank/DDBJ whole genome shotgun (WGS) entry which is preliminary data.</text>
</comment>
<sequence>MTSTHSASSKRHSFTIKPLSLSPSTSTFSTPAKHDHHTSTPTPLSTTPSSSSFSLAHGHGRKVHHAQSHPRRQSSISYIKSPPLGRLQTPYSAGADIASFDDSPSGKSDVASNAGGSGAGLARSASLGRARRSTMAAAAAASPGGSLLRGDIRRNSSFGLGLTHAPVGEEENDKFGQPLERRRGPLTPAEKHAELLQFIAQKESICLELRSQLAVHEAELVQLKRKWELIVSRGLDVPFPANIDYLYNSPNSSLRSGTAHPTATSSSIVLEGIKEGMQGVSRLILGHPITPSPAPPRPASSNSVASSRHGNRSHRGAAPPSVGEDANARLSQSSTSSVGTNVSLASSTGPGARAEKRASIASTACTSVVSGEDADGDAEDTARMYTMNDDLRATPTGTATHSETASISTTEQEALTLTTAVSIDSPRHDDLFGLSSPVLSSGQDVGSPSPGWSGNLRRRSSGHGSAGSGVNASGSGGAGPSYAHAYMGHPMAPTPPMTFRAAAVEEQDREVLDSTVLEKVAPIQRSSSTGAGAGMGAGGGLPAGATVHGLGLSTIAAGAVGAQAMETLGRKWDELAKGSSRLAKSQKRASLMFSDFVSSLAPSTSAVQAPSPDLTMSPSTASSVSSLRTNASPLISRSTPISLLDDDDDMDASQRSFEAGGVLVPDRLPLSPAKAVVSCRKDPVGDLSSKNAGDGEEDEWNW</sequence>
<feature type="compositionally biased region" description="Low complexity" evidence="1">
    <location>
        <begin position="18"/>
        <end position="31"/>
    </location>
</feature>
<keyword evidence="3" id="KW-1185">Reference proteome</keyword>
<reference evidence="3" key="1">
    <citation type="submission" date="2024-06" db="EMBL/GenBank/DDBJ databases">
        <title>Multi-omics analyses provide insights into the biosynthesis of the anticancer antibiotic pleurotin in Hohenbuehelia grisea.</title>
        <authorList>
            <person name="Weaver J.A."/>
            <person name="Alberti F."/>
        </authorList>
    </citation>
    <scope>NUCLEOTIDE SEQUENCE [LARGE SCALE GENOMIC DNA]</scope>
    <source>
        <strain evidence="3">T-177</strain>
    </source>
</reference>
<feature type="compositionally biased region" description="Polar residues" evidence="1">
    <location>
        <begin position="437"/>
        <end position="452"/>
    </location>
</feature>
<feature type="compositionally biased region" description="Low complexity" evidence="1">
    <location>
        <begin position="39"/>
        <end position="55"/>
    </location>
</feature>
<accession>A0ABR3JR51</accession>
<organism evidence="2 3">
    <name type="scientific">Hohenbuehelia grisea</name>
    <dbReference type="NCBI Taxonomy" id="104357"/>
    <lineage>
        <taxon>Eukaryota</taxon>
        <taxon>Fungi</taxon>
        <taxon>Dikarya</taxon>
        <taxon>Basidiomycota</taxon>
        <taxon>Agaricomycotina</taxon>
        <taxon>Agaricomycetes</taxon>
        <taxon>Agaricomycetidae</taxon>
        <taxon>Agaricales</taxon>
        <taxon>Pleurotineae</taxon>
        <taxon>Pleurotaceae</taxon>
        <taxon>Hohenbuehelia</taxon>
    </lineage>
</organism>
<evidence type="ECO:0000256" key="1">
    <source>
        <dbReference type="SAM" id="MobiDB-lite"/>
    </source>
</evidence>
<feature type="region of interest" description="Disordered" evidence="1">
    <location>
        <begin position="1"/>
        <end position="126"/>
    </location>
</feature>
<feature type="region of interest" description="Disordered" evidence="1">
    <location>
        <begin position="285"/>
        <end position="355"/>
    </location>
</feature>
<evidence type="ECO:0000313" key="2">
    <source>
        <dbReference type="EMBL" id="KAL0958323.1"/>
    </source>
</evidence>
<proteinExistence type="predicted"/>
<name>A0ABR3JR51_9AGAR</name>